<evidence type="ECO:0000256" key="1">
    <source>
        <dbReference type="SAM" id="Phobius"/>
    </source>
</evidence>
<proteinExistence type="predicted"/>
<dbReference type="EMBL" id="FOFS01000001">
    <property type="protein sequence ID" value="SEP74617.1"/>
    <property type="molecule type" value="Genomic_DNA"/>
</dbReference>
<dbReference type="InterPro" id="IPR009937">
    <property type="entry name" value="Phage_holin_3_6"/>
</dbReference>
<gene>
    <name evidence="2" type="ORF">SAMN04488038_101362</name>
</gene>
<feature type="transmembrane region" description="Helical" evidence="1">
    <location>
        <begin position="77"/>
        <end position="98"/>
    </location>
</feature>
<keyword evidence="1" id="KW-0472">Membrane</keyword>
<keyword evidence="1" id="KW-1133">Transmembrane helix</keyword>
<keyword evidence="3" id="KW-1185">Reference proteome</keyword>
<evidence type="ECO:0000313" key="3">
    <source>
        <dbReference type="Proteomes" id="UP000199233"/>
    </source>
</evidence>
<protein>
    <submittedName>
        <fullName evidence="2">Putative Holin-X, holin superfamily III</fullName>
    </submittedName>
</protein>
<sequence>MLDTQLLIQARMQRLLRTALDYARVRAELLEVEFNAERERLGSMLYRALLLSLAVLTTLQLGAALLIALSWNTRWRLPVLLGLLLSAVVASLLAWQALRRLRRARPSRPLAAAFREFDRLLKPLDDELG</sequence>
<dbReference type="STRING" id="489703.SAMN04488038_101362"/>
<accession>A0A1H9ADN3</accession>
<evidence type="ECO:0000313" key="2">
    <source>
        <dbReference type="EMBL" id="SEP74617.1"/>
    </source>
</evidence>
<feature type="transmembrane region" description="Helical" evidence="1">
    <location>
        <begin position="48"/>
        <end position="71"/>
    </location>
</feature>
<dbReference type="Proteomes" id="UP000199233">
    <property type="component" value="Unassembled WGS sequence"/>
</dbReference>
<dbReference type="Pfam" id="PF07332">
    <property type="entry name" value="Phage_holin_3_6"/>
    <property type="match status" value="1"/>
</dbReference>
<dbReference type="RefSeq" id="WP_093281147.1">
    <property type="nucleotide sequence ID" value="NZ_FOFS01000001.1"/>
</dbReference>
<keyword evidence="1" id="KW-0812">Transmembrane</keyword>
<dbReference type="AlphaFoldDB" id="A0A1H9ADN3"/>
<reference evidence="2 3" key="1">
    <citation type="submission" date="2016-10" db="EMBL/GenBank/DDBJ databases">
        <authorList>
            <person name="de Groot N.N."/>
        </authorList>
    </citation>
    <scope>NUCLEOTIDE SEQUENCE [LARGE SCALE GENOMIC DNA]</scope>
    <source>
        <strain evidence="2 3">DSM 25927</strain>
    </source>
</reference>
<organism evidence="2 3">
    <name type="scientific">Solimonas aquatica</name>
    <dbReference type="NCBI Taxonomy" id="489703"/>
    <lineage>
        <taxon>Bacteria</taxon>
        <taxon>Pseudomonadati</taxon>
        <taxon>Pseudomonadota</taxon>
        <taxon>Gammaproteobacteria</taxon>
        <taxon>Nevskiales</taxon>
        <taxon>Nevskiaceae</taxon>
        <taxon>Solimonas</taxon>
    </lineage>
</organism>
<name>A0A1H9ADN3_9GAMM</name>